<feature type="domain" description="Nucleotidyl transferase" evidence="3">
    <location>
        <begin position="4"/>
        <end position="114"/>
    </location>
</feature>
<dbReference type="Gene3D" id="3.90.550.10">
    <property type="entry name" value="Spore Coat Polysaccharide Biosynthesis Protein SpsA, Chain A"/>
    <property type="match status" value="1"/>
</dbReference>
<evidence type="ECO:0000256" key="1">
    <source>
        <dbReference type="ARBA" id="ARBA00022679"/>
    </source>
</evidence>
<dbReference type="InterPro" id="IPR050065">
    <property type="entry name" value="GlmU-like"/>
</dbReference>
<organism evidence="4 5">
    <name type="scientific">Marinospirillum insulare</name>
    <dbReference type="NCBI Taxonomy" id="217169"/>
    <lineage>
        <taxon>Bacteria</taxon>
        <taxon>Pseudomonadati</taxon>
        <taxon>Pseudomonadota</taxon>
        <taxon>Gammaproteobacteria</taxon>
        <taxon>Oceanospirillales</taxon>
        <taxon>Oceanospirillaceae</taxon>
        <taxon>Marinospirillum</taxon>
    </lineage>
</organism>
<comment type="caution">
    <text evidence="4">The sequence shown here is derived from an EMBL/GenBank/DDBJ whole genome shotgun (WGS) entry which is preliminary data.</text>
</comment>
<evidence type="ECO:0000259" key="3">
    <source>
        <dbReference type="Pfam" id="PF00483"/>
    </source>
</evidence>
<protein>
    <submittedName>
        <fullName evidence="4">Nucleotidyltransferase</fullName>
    </submittedName>
</protein>
<dbReference type="PANTHER" id="PTHR43584">
    <property type="entry name" value="NUCLEOTIDYL TRANSFERASE"/>
    <property type="match status" value="1"/>
</dbReference>
<gene>
    <name evidence="4" type="primary">mpg1</name>
    <name evidence="4" type="ORF">GCM10007878_04470</name>
</gene>
<dbReference type="SUPFAM" id="SSF53448">
    <property type="entry name" value="Nucleotide-diphospho-sugar transferases"/>
    <property type="match status" value="1"/>
</dbReference>
<dbReference type="RefSeq" id="WP_051610332.1">
    <property type="nucleotide sequence ID" value="NZ_BSOR01000008.1"/>
</dbReference>
<dbReference type="InterPro" id="IPR005835">
    <property type="entry name" value="NTP_transferase_dom"/>
</dbReference>
<proteinExistence type="predicted"/>
<keyword evidence="5" id="KW-1185">Reference proteome</keyword>
<evidence type="ECO:0000313" key="4">
    <source>
        <dbReference type="EMBL" id="GLR63012.1"/>
    </source>
</evidence>
<keyword evidence="1" id="KW-0808">Transferase</keyword>
<name>A0ABQ5ZVD8_9GAMM</name>
<evidence type="ECO:0000313" key="5">
    <source>
        <dbReference type="Proteomes" id="UP001156682"/>
    </source>
</evidence>
<sequence>MTNKAMIFAAGEGKRMQPLTLHTPKPLLKVAGKPLIFWHLENLAAQGIKQVVINVSYLGQQIIDAVQEGSAWGLEVSYSVENTPLETGGGLLKAKELLGEEPFLLINGDLWISELPHLPPATQDELLFMLLVDNPEHNPQGDFFFAEDSGSLANQPRAGMQSKTFAGVSRINPALLDESWLYAAYQHQHQVGDAFILSPLLRLMIDEQKANAAVLTSHWVDVGTPERLTELNARLAKKIIEQTEKTRLARE</sequence>
<dbReference type="PANTHER" id="PTHR43584:SF8">
    <property type="entry name" value="N-ACETYLMURAMATE ALPHA-1-PHOSPHATE URIDYLYLTRANSFERASE"/>
    <property type="match status" value="1"/>
</dbReference>
<dbReference type="EMBL" id="BSOR01000008">
    <property type="protein sequence ID" value="GLR63012.1"/>
    <property type="molecule type" value="Genomic_DNA"/>
</dbReference>
<dbReference type="Pfam" id="PF00483">
    <property type="entry name" value="NTP_transferase"/>
    <property type="match status" value="1"/>
</dbReference>
<keyword evidence="2" id="KW-0548">Nucleotidyltransferase</keyword>
<dbReference type="CDD" id="cd06422">
    <property type="entry name" value="NTP_transferase_like_1"/>
    <property type="match status" value="1"/>
</dbReference>
<evidence type="ECO:0000256" key="2">
    <source>
        <dbReference type="ARBA" id="ARBA00022695"/>
    </source>
</evidence>
<accession>A0ABQ5ZVD8</accession>
<dbReference type="InterPro" id="IPR029044">
    <property type="entry name" value="Nucleotide-diphossugar_trans"/>
</dbReference>
<dbReference type="Proteomes" id="UP001156682">
    <property type="component" value="Unassembled WGS sequence"/>
</dbReference>
<reference evidence="5" key="1">
    <citation type="journal article" date="2019" name="Int. J. Syst. Evol. Microbiol.">
        <title>The Global Catalogue of Microorganisms (GCM) 10K type strain sequencing project: providing services to taxonomists for standard genome sequencing and annotation.</title>
        <authorList>
            <consortium name="The Broad Institute Genomics Platform"/>
            <consortium name="The Broad Institute Genome Sequencing Center for Infectious Disease"/>
            <person name="Wu L."/>
            <person name="Ma J."/>
        </authorList>
    </citation>
    <scope>NUCLEOTIDE SEQUENCE [LARGE SCALE GENOMIC DNA]</scope>
    <source>
        <strain evidence="5">NBRC 100033</strain>
    </source>
</reference>